<evidence type="ECO:0000313" key="5">
    <source>
        <dbReference type="Proteomes" id="UP000053176"/>
    </source>
</evidence>
<evidence type="ECO:0000313" key="4">
    <source>
        <dbReference type="EMBL" id="KUM25869.1"/>
    </source>
</evidence>
<comment type="caution">
    <text evidence="3">Lacks conserved residue(s) required for the propagation of feature annotation.</text>
</comment>
<dbReference type="Gene3D" id="3.40.1180.10">
    <property type="entry name" value="Decaprenyl diphosphate synthase-like"/>
    <property type="match status" value="1"/>
</dbReference>
<feature type="binding site" evidence="3">
    <location>
        <position position="31"/>
    </location>
    <ligand>
        <name>Mg(2+)</name>
        <dbReference type="ChEBI" id="CHEBI:18420"/>
    </ligand>
</feature>
<evidence type="ECO:0000256" key="2">
    <source>
        <dbReference type="ARBA" id="ARBA00038453"/>
    </source>
</evidence>
<dbReference type="GO" id="GO:0045547">
    <property type="term" value="F:ditrans,polycis-polyprenyl diphosphate synthase [(2E,6E)-farnesyl diphosphate specific] activity"/>
    <property type="evidence" value="ECO:0007669"/>
    <property type="project" value="TreeGrafter"/>
</dbReference>
<dbReference type="GO" id="GO:0016094">
    <property type="term" value="P:polyprenol biosynthetic process"/>
    <property type="evidence" value="ECO:0007669"/>
    <property type="project" value="TreeGrafter"/>
</dbReference>
<dbReference type="AlphaFoldDB" id="A0A101KRS8"/>
<gene>
    <name evidence="4" type="ORF">AU467_23710</name>
</gene>
<feature type="active site" description="Proton acceptor" evidence="3">
    <location>
        <position position="80"/>
    </location>
</feature>
<organism evidence="4 5">
    <name type="scientific">Rhizobium loti</name>
    <name type="common">Mesorhizobium loti</name>
    <dbReference type="NCBI Taxonomy" id="381"/>
    <lineage>
        <taxon>Bacteria</taxon>
        <taxon>Pseudomonadati</taxon>
        <taxon>Pseudomonadota</taxon>
        <taxon>Alphaproteobacteria</taxon>
        <taxon>Hyphomicrobiales</taxon>
        <taxon>Phyllobacteriaceae</taxon>
        <taxon>Mesorhizobium</taxon>
    </lineage>
</organism>
<dbReference type="OrthoDB" id="4191603at2"/>
<keyword evidence="3" id="KW-0479">Metal-binding</keyword>
<dbReference type="InterPro" id="IPR001441">
    <property type="entry name" value="UPP_synth-like"/>
</dbReference>
<evidence type="ECO:0000256" key="1">
    <source>
        <dbReference type="ARBA" id="ARBA00022679"/>
    </source>
</evidence>
<dbReference type="HAMAP" id="MF_01139">
    <property type="entry name" value="ISPT"/>
    <property type="match status" value="1"/>
</dbReference>
<sequence>MIRLFYWLYERRLRRQVRGGPVPQHVGIILDGNRRFARQRGHCDPRLAYELGAEKLDDVLTWCIDLKVRAVTLWAFSIDNMRRPPAEVSAILTAVEKKIAALAEDAVTLRQGIRFKAVGRLELLPPSTISVLRKAVERTTDNDALTVTIAIAYGGREEIVDALRNLIRSQHRPGCDLETVLDELTPGAIDEYLYTAGLPDLDLIIRTSGEIRLSGFLLWQSARSELYFSDVNWPEFRKLDFLRAIRAFQRRRRRFGE</sequence>
<keyword evidence="3" id="KW-0460">Magnesium</keyword>
<dbReference type="InterPro" id="IPR036424">
    <property type="entry name" value="UPP_synth-like_sf"/>
</dbReference>
<dbReference type="GO" id="GO:0000287">
    <property type="term" value="F:magnesium ion binding"/>
    <property type="evidence" value="ECO:0007669"/>
    <property type="project" value="UniProtKB-UniRule"/>
</dbReference>
<feature type="binding site" evidence="3">
    <location>
        <position position="225"/>
    </location>
    <ligand>
        <name>Mg(2+)</name>
        <dbReference type="ChEBI" id="CHEBI:18420"/>
    </ligand>
</feature>
<name>A0A101KRS8_RHILI</name>
<dbReference type="Pfam" id="PF01255">
    <property type="entry name" value="Prenyltransf"/>
    <property type="match status" value="1"/>
</dbReference>
<comment type="cofactor">
    <cofactor evidence="3">
        <name>Mg(2+)</name>
        <dbReference type="ChEBI" id="CHEBI:18420"/>
    </cofactor>
    <text evidence="3">Binds 2 magnesium ions per subunit.</text>
</comment>
<dbReference type="NCBIfam" id="TIGR00055">
    <property type="entry name" value="uppS"/>
    <property type="match status" value="1"/>
</dbReference>
<dbReference type="PANTHER" id="PTHR10291">
    <property type="entry name" value="DEHYDRODOLICHYL DIPHOSPHATE SYNTHASE FAMILY MEMBER"/>
    <property type="match status" value="1"/>
</dbReference>
<dbReference type="PROSITE" id="PS01066">
    <property type="entry name" value="UPP_SYNTHASE"/>
    <property type="match status" value="1"/>
</dbReference>
<dbReference type="PANTHER" id="PTHR10291:SF43">
    <property type="entry name" value="DEHYDRODOLICHYL DIPHOSPHATE SYNTHASE COMPLEX SUBUNIT DHDDS"/>
    <property type="match status" value="1"/>
</dbReference>
<feature type="binding site" evidence="3">
    <location>
        <position position="206"/>
    </location>
    <ligand>
        <name>substrate</name>
    </ligand>
</feature>
<feature type="binding site" evidence="3">
    <location>
        <begin position="212"/>
        <end position="214"/>
    </location>
    <ligand>
        <name>substrate</name>
    </ligand>
</feature>
<protein>
    <recommendedName>
        <fullName evidence="3">Isoprenyl transferase</fullName>
        <ecNumber evidence="3">2.5.1.-</ecNumber>
    </recommendedName>
</protein>
<accession>A0A101KRS8</accession>
<proteinExistence type="inferred from homology"/>
<dbReference type="EC" id="2.5.1.-" evidence="3"/>
<feature type="binding site" evidence="3">
    <location>
        <begin position="32"/>
        <end position="35"/>
    </location>
    <ligand>
        <name>substrate</name>
    </ligand>
</feature>
<comment type="similarity">
    <text evidence="2">Belongs to the UPP synthase family. Z-FPP synthase subfamily.</text>
</comment>
<comment type="subunit">
    <text evidence="3">Homodimer.</text>
</comment>
<dbReference type="Proteomes" id="UP000053176">
    <property type="component" value="Unassembled WGS sequence"/>
</dbReference>
<feature type="binding site" evidence="3">
    <location>
        <position position="83"/>
    </location>
    <ligand>
        <name>substrate</name>
    </ligand>
</feature>
<feature type="binding site" evidence="3">
    <location>
        <begin position="77"/>
        <end position="79"/>
    </location>
    <ligand>
        <name>substrate</name>
    </ligand>
</feature>
<keyword evidence="1 3" id="KW-0808">Transferase</keyword>
<dbReference type="CDD" id="cd00475">
    <property type="entry name" value="Cis_IPPS"/>
    <property type="match status" value="1"/>
</dbReference>
<dbReference type="EMBL" id="LPWA01000111">
    <property type="protein sequence ID" value="KUM25869.1"/>
    <property type="molecule type" value="Genomic_DNA"/>
</dbReference>
<dbReference type="SUPFAM" id="SSF64005">
    <property type="entry name" value="Undecaprenyl diphosphate synthase"/>
    <property type="match status" value="1"/>
</dbReference>
<evidence type="ECO:0000256" key="3">
    <source>
        <dbReference type="HAMAP-Rule" id="MF_01139"/>
    </source>
</evidence>
<feature type="active site" evidence="3">
    <location>
        <position position="31"/>
    </location>
</feature>
<reference evidence="4 5" key="1">
    <citation type="submission" date="2015-12" db="EMBL/GenBank/DDBJ databases">
        <title>Draft genome sequence of Mesorhizobium sp. UFLA 01-765, a multitolerant efficient symbiont and plant-growth promoting strain isolated from Zn-mining soil using Leucaena leucocephala as a trap plant.</title>
        <authorList>
            <person name="Rangel W.M."/>
            <person name="Thijs S."/>
            <person name="Longatti S.M."/>
            <person name="Moreira F.M."/>
            <person name="Weyens N."/>
            <person name="Vangronsveld J."/>
            <person name="Van Hamme J.D."/>
            <person name="Bottos E.M."/>
            <person name="Rineau F."/>
        </authorList>
    </citation>
    <scope>NUCLEOTIDE SEQUENCE [LARGE SCALE GENOMIC DNA]</scope>
    <source>
        <strain evidence="4 5">UFLA 01-765</strain>
    </source>
</reference>
<feature type="binding site" evidence="3">
    <location>
        <position position="36"/>
    </location>
    <ligand>
        <name>substrate</name>
    </ligand>
</feature>
<comment type="caution">
    <text evidence="4">The sequence shown here is derived from an EMBL/GenBank/DDBJ whole genome shotgun (WGS) entry which is preliminary data.</text>
</comment>
<dbReference type="InterPro" id="IPR018520">
    <property type="entry name" value="UPP_synth-like_CS"/>
</dbReference>
<comment type="function">
    <text evidence="3">Catalyzes the condensation of isopentenyl diphosphate (IPP) with allylic pyrophosphates generating different type of terpenoids.</text>
</comment>